<feature type="region of interest" description="Disordered" evidence="1">
    <location>
        <begin position="1"/>
        <end position="25"/>
    </location>
</feature>
<proteinExistence type="predicted"/>
<gene>
    <name evidence="3" type="ORF">JYZ213_LOCUS43658</name>
    <name evidence="4" type="ORF">OKA104_LOCUS27971</name>
    <name evidence="5" type="ORF">OXD698_LOCUS35590</name>
    <name evidence="2" type="ORF">VCS650_LOCUS6661</name>
</gene>
<dbReference type="Proteomes" id="UP000663844">
    <property type="component" value="Unassembled WGS sequence"/>
</dbReference>
<dbReference type="EMBL" id="CAJNON010000041">
    <property type="protein sequence ID" value="CAF0850914.1"/>
    <property type="molecule type" value="Genomic_DNA"/>
</dbReference>
<comment type="caution">
    <text evidence="2">The sequence shown here is derived from an EMBL/GenBank/DDBJ whole genome shotgun (WGS) entry which is preliminary data.</text>
</comment>
<name>A0A813W768_9BILA</name>
<organism evidence="2 6">
    <name type="scientific">Adineta steineri</name>
    <dbReference type="NCBI Taxonomy" id="433720"/>
    <lineage>
        <taxon>Eukaryota</taxon>
        <taxon>Metazoa</taxon>
        <taxon>Spiralia</taxon>
        <taxon>Gnathifera</taxon>
        <taxon>Rotifera</taxon>
        <taxon>Eurotatoria</taxon>
        <taxon>Bdelloidea</taxon>
        <taxon>Adinetida</taxon>
        <taxon>Adinetidae</taxon>
        <taxon>Adineta</taxon>
    </lineage>
</organism>
<dbReference type="Proteomes" id="UP000663881">
    <property type="component" value="Unassembled WGS sequence"/>
</dbReference>
<dbReference type="Proteomes" id="UP000663891">
    <property type="component" value="Unassembled WGS sequence"/>
</dbReference>
<dbReference type="EMBL" id="CAJNOG010002420">
    <property type="protein sequence ID" value="CAF1504172.1"/>
    <property type="molecule type" value="Genomic_DNA"/>
</dbReference>
<protein>
    <recommendedName>
        <fullName evidence="7">Cysteine dioxygenase</fullName>
    </recommendedName>
</protein>
<sequence>MANWTLSSSLHHRNPPPPPPNEEPFSPIIGNTIFIWLDTDEKDYKKFQKCFCEETHVHPKQWLFFNVENVCYEFIKHDVSYPKKVILVTSGRLGQTLIEKLHHCEQLDAVYIYCQRVEAYREFAQYYIKVLGVYSNPVEIFARLKDYLDKKGEGILSSTNSQFFPDTDNTERFSQSYLLWNPWKMNCCTKILPRKGQATIVVKQTSDTPFQLILSNANALNAIHKENTYSIVLMVNKREVTLNVHINGQEHLLGRTDESRHILQLYNNDDKENIYWLSFSKHTSTVMYGIGEIRPQFKILEAHLDEKYIQAISNIAYLHIKINDVYEDFQAISHLEDKIQFLINTSPLLEPNLLVISESQSTLFQNLPFSSYLYPLALTEPCRLLYHNLIHFKLDDDDFPDLIQAIECSIKNPQGWCHQKLIEKANQYGRPNTDITYLRLTLDPFIIEIWPPGHYSPVHNHKNAYGIFRVLHGSILVRLFPALTLNLQYEAPIEYLLKQDQVTWMSPELNQTHQMKNVELSSCCIIVQCYEYDETQVDKNRSEEYFDFIANNHRHIETMKPNFDMKFAVFTEKMKKEWNQRQSL</sequence>
<dbReference type="AlphaFoldDB" id="A0A813W768"/>
<dbReference type="EMBL" id="CAJOAY010002647">
    <property type="protein sequence ID" value="CAF3968654.1"/>
    <property type="molecule type" value="Genomic_DNA"/>
</dbReference>
<dbReference type="Gene3D" id="2.60.120.10">
    <property type="entry name" value="Jelly Rolls"/>
    <property type="match status" value="1"/>
</dbReference>
<dbReference type="OrthoDB" id="543511at2759"/>
<reference evidence="2" key="1">
    <citation type="submission" date="2021-02" db="EMBL/GenBank/DDBJ databases">
        <authorList>
            <person name="Nowell W R."/>
        </authorList>
    </citation>
    <scope>NUCLEOTIDE SEQUENCE</scope>
</reference>
<accession>A0A813W768</accession>
<evidence type="ECO:0000256" key="1">
    <source>
        <dbReference type="SAM" id="MobiDB-lite"/>
    </source>
</evidence>
<dbReference type="InterPro" id="IPR014710">
    <property type="entry name" value="RmlC-like_jellyroll"/>
</dbReference>
<dbReference type="InterPro" id="IPR011051">
    <property type="entry name" value="RmlC_Cupin_sf"/>
</dbReference>
<evidence type="ECO:0000313" key="5">
    <source>
        <dbReference type="EMBL" id="CAF4104408.1"/>
    </source>
</evidence>
<evidence type="ECO:0000313" key="3">
    <source>
        <dbReference type="EMBL" id="CAF1504172.1"/>
    </source>
</evidence>
<evidence type="ECO:0000313" key="4">
    <source>
        <dbReference type="EMBL" id="CAF3968654.1"/>
    </source>
</evidence>
<evidence type="ECO:0000313" key="6">
    <source>
        <dbReference type="Proteomes" id="UP000663891"/>
    </source>
</evidence>
<evidence type="ECO:0008006" key="7">
    <source>
        <dbReference type="Google" id="ProtNLM"/>
    </source>
</evidence>
<evidence type="ECO:0000313" key="2">
    <source>
        <dbReference type="EMBL" id="CAF0850914.1"/>
    </source>
</evidence>
<dbReference type="SUPFAM" id="SSF51182">
    <property type="entry name" value="RmlC-like cupins"/>
    <property type="match status" value="1"/>
</dbReference>
<dbReference type="Proteomes" id="UP000663845">
    <property type="component" value="Unassembled WGS sequence"/>
</dbReference>
<dbReference type="EMBL" id="CAJOAZ010005553">
    <property type="protein sequence ID" value="CAF4104408.1"/>
    <property type="molecule type" value="Genomic_DNA"/>
</dbReference>